<dbReference type="KEGG" id="mbry:B1812_04970"/>
<evidence type="ECO:0000256" key="1">
    <source>
        <dbReference type="SAM" id="Phobius"/>
    </source>
</evidence>
<dbReference type="InterPro" id="IPR010297">
    <property type="entry name" value="DUF900_hydrolase"/>
</dbReference>
<keyword evidence="3" id="KW-1185">Reference proteome</keyword>
<dbReference type="SUPFAM" id="SSF53474">
    <property type="entry name" value="alpha/beta-Hydrolases"/>
    <property type="match status" value="1"/>
</dbReference>
<keyword evidence="1" id="KW-0472">Membrane</keyword>
<sequence length="489" mass="53361">MAVQLFRISKVDATEEPGAAKVPSYFVESTAPLNFDDKQTLLPTPPYTKPSSVDDIGDALARSPRPKLLISVHGYNTPRESALQTFEKSFLALNEDAAILDSGAVCIGYRWPSEAAGTPWRSAFTAAPWFLIGVLLFAILASVFVSYYFSALAVVPITLFMLRYIVYFRDGYRATNYGVPDLVDLIRQIDEKLDGKLGGKRADLSFIGHSMGGFVVTNAVRILSDVFSPAALAAMAGAVEPGSLDERTQREARSKIGKSFLLRRLVLVSPDIPGEALLSGRGNALESSLIRFQEAHLFSNEGDEILRNISTTANFFSLPTKNRRFGYRLGNVGVLSGWGVTEDLTLGKLRLGVRTLYELFAELDATQSKDSFAEQLAYFDCTDSLDEQGNGVVTDVTKGSSRDLSWLGHLRLLWAHWTGKVDTHSGYFHKPSLARKLIYRLAAIGYGDSERAFGGPGAFSQLCQDAQIKVLKQGAEAAAPEQSAYATAP</sequence>
<dbReference type="Gene3D" id="3.40.50.1820">
    <property type="entry name" value="alpha/beta hydrolase"/>
    <property type="match status" value="1"/>
</dbReference>
<dbReference type="OrthoDB" id="475586at2"/>
<evidence type="ECO:0000313" key="3">
    <source>
        <dbReference type="Proteomes" id="UP000193978"/>
    </source>
</evidence>
<reference evidence="2 3" key="1">
    <citation type="submission" date="2017-02" db="EMBL/GenBank/DDBJ databases">
        <authorList>
            <person name="Peterson S.W."/>
        </authorList>
    </citation>
    <scope>NUCLEOTIDE SEQUENCE [LARGE SCALE GENOMIC DNA]</scope>
    <source>
        <strain evidence="2 3">S285</strain>
    </source>
</reference>
<dbReference type="RefSeq" id="WP_085770592.1">
    <property type="nucleotide sequence ID" value="NZ_AP027149.1"/>
</dbReference>
<dbReference type="InterPro" id="IPR029058">
    <property type="entry name" value="AB_hydrolase_fold"/>
</dbReference>
<feature type="transmembrane region" description="Helical" evidence="1">
    <location>
        <begin position="123"/>
        <end position="141"/>
    </location>
</feature>
<keyword evidence="1" id="KW-1133">Transmembrane helix</keyword>
<organism evidence="2 3">
    <name type="scientific">Methylocystis bryophila</name>
    <dbReference type="NCBI Taxonomy" id="655015"/>
    <lineage>
        <taxon>Bacteria</taxon>
        <taxon>Pseudomonadati</taxon>
        <taxon>Pseudomonadota</taxon>
        <taxon>Alphaproteobacteria</taxon>
        <taxon>Hyphomicrobiales</taxon>
        <taxon>Methylocystaceae</taxon>
        <taxon>Methylocystis</taxon>
    </lineage>
</organism>
<dbReference type="AlphaFoldDB" id="A0A1W6MSF2"/>
<keyword evidence="1" id="KW-0812">Transmembrane</keyword>
<dbReference type="Proteomes" id="UP000193978">
    <property type="component" value="Chromosome"/>
</dbReference>
<evidence type="ECO:0000313" key="2">
    <source>
        <dbReference type="EMBL" id="ARN80524.1"/>
    </source>
</evidence>
<accession>A0A1W6MSF2</accession>
<gene>
    <name evidence="2" type="ORF">B1812_04970</name>
</gene>
<dbReference type="Pfam" id="PF05990">
    <property type="entry name" value="DUF900"/>
    <property type="match status" value="1"/>
</dbReference>
<name>A0A1W6MSF2_9HYPH</name>
<dbReference type="EMBL" id="CP019948">
    <property type="protein sequence ID" value="ARN80524.1"/>
    <property type="molecule type" value="Genomic_DNA"/>
</dbReference>
<evidence type="ECO:0008006" key="4">
    <source>
        <dbReference type="Google" id="ProtNLM"/>
    </source>
</evidence>
<protein>
    <recommendedName>
        <fullName evidence="4">Alpha/beta hydrolase</fullName>
    </recommendedName>
</protein>
<proteinExistence type="predicted"/>